<keyword evidence="9" id="KW-1185">Reference proteome</keyword>
<evidence type="ECO:0000313" key="9">
    <source>
        <dbReference type="Proteomes" id="UP000012283"/>
    </source>
</evidence>
<evidence type="ECO:0000256" key="1">
    <source>
        <dbReference type="ARBA" id="ARBA00004496"/>
    </source>
</evidence>
<dbReference type="InterPro" id="IPR005158">
    <property type="entry name" value="BTAD"/>
</dbReference>
<dbReference type="SMART" id="SM00448">
    <property type="entry name" value="REC"/>
    <property type="match status" value="1"/>
</dbReference>
<dbReference type="PANTHER" id="PTHR35807">
    <property type="entry name" value="TRANSCRIPTIONAL REGULATOR REDD-RELATED"/>
    <property type="match status" value="1"/>
</dbReference>
<keyword evidence="2" id="KW-0902">Two-component regulatory system</keyword>
<dbReference type="GO" id="GO:0003677">
    <property type="term" value="F:DNA binding"/>
    <property type="evidence" value="ECO:0007669"/>
    <property type="project" value="UniProtKB-KW"/>
</dbReference>
<feature type="modified residue" description="4-aspartylphosphate" evidence="6">
    <location>
        <position position="53"/>
    </location>
</feature>
<comment type="caution">
    <text evidence="8">The sequence shown here is derived from an EMBL/GenBank/DDBJ whole genome shotgun (WGS) entry which is preliminary data.</text>
</comment>
<dbReference type="GO" id="GO:0006355">
    <property type="term" value="P:regulation of DNA-templated transcription"/>
    <property type="evidence" value="ECO:0007669"/>
    <property type="project" value="InterPro"/>
</dbReference>
<dbReference type="GO" id="GO:0000160">
    <property type="term" value="P:phosphorelay signal transduction system"/>
    <property type="evidence" value="ECO:0007669"/>
    <property type="project" value="UniProtKB-KW"/>
</dbReference>
<reference evidence="8 9" key="1">
    <citation type="submission" date="2013-03" db="EMBL/GenBank/DDBJ databases">
        <title>Draft genome sequence of Gracibacillus halophilus YIM-C55.5, a moderately halophilic and thermophilic organism from the Xiaochaidamu salt lake.</title>
        <authorList>
            <person name="Sugumar T."/>
            <person name="Polireddy D.R."/>
            <person name="Antony A."/>
            <person name="Madhava Y.R."/>
            <person name="Sivakumar N."/>
        </authorList>
    </citation>
    <scope>NUCLEOTIDE SEQUENCE [LARGE SCALE GENOMIC DNA]</scope>
    <source>
        <strain evidence="8 9">YIM-C55.5</strain>
    </source>
</reference>
<organism evidence="8 9">
    <name type="scientific">Gracilibacillus halophilus YIM-C55.5</name>
    <dbReference type="NCBI Taxonomy" id="1308866"/>
    <lineage>
        <taxon>Bacteria</taxon>
        <taxon>Bacillati</taxon>
        <taxon>Bacillota</taxon>
        <taxon>Bacilli</taxon>
        <taxon>Bacillales</taxon>
        <taxon>Bacillaceae</taxon>
        <taxon>Gracilibacillus</taxon>
    </lineage>
</organism>
<protein>
    <submittedName>
        <fullName evidence="8">Response regulator receiver and SARP domain-containing protein</fullName>
    </submittedName>
</protein>
<dbReference type="Gene3D" id="1.10.10.10">
    <property type="entry name" value="Winged helix-like DNA-binding domain superfamily/Winged helix DNA-binding domain"/>
    <property type="match status" value="1"/>
</dbReference>
<dbReference type="PATRIC" id="fig|1308866.3.peg.2651"/>
<gene>
    <name evidence="8" type="ORF">J416_13119</name>
</gene>
<dbReference type="Gene3D" id="1.25.40.10">
    <property type="entry name" value="Tetratricopeptide repeat domain"/>
    <property type="match status" value="1"/>
</dbReference>
<dbReference type="Pfam" id="PF00072">
    <property type="entry name" value="Response_reg"/>
    <property type="match status" value="1"/>
</dbReference>
<keyword evidence="6" id="KW-0597">Phosphoprotein</keyword>
<evidence type="ECO:0000256" key="4">
    <source>
        <dbReference type="ARBA" id="ARBA00023125"/>
    </source>
</evidence>
<accession>N4W9N7</accession>
<dbReference type="InterPro" id="IPR011990">
    <property type="entry name" value="TPR-like_helical_dom_sf"/>
</dbReference>
<evidence type="ECO:0000256" key="5">
    <source>
        <dbReference type="ARBA" id="ARBA00023163"/>
    </source>
</evidence>
<dbReference type="STRING" id="1308866.J416_13119"/>
<sequence length="384" mass="46119">MDVILFDDEPLALDYLENLIAGMNNWKVCKKYLDPFIENKEKSINCADAIFLDISMPQVNGIELAKKIREINPQIPIVFITAYDNFALEAFEVNAIDYLLKPVQLERLQKTMNRLENYIYQQQEHHQSSTHKQDDLWVYVSGTFQLQRPHQQPEFISWRTLKCQELFLYLLHFHDKVISKSEIVETLWHDLHPEKAFSLLYVTVYQIRKVLRPFSDYMSIRNIQGGYQLKLRNVKIDIKEWENNIRQAPEVSSQTLAQHEEIMERYQGPFLQGFDYLWAEPYRYRCEKLWINQAYQIANCLFERKEYEQAALWYTQICDKQPEDETVNFVLIRIYAFLGYGLLVDYQFSKLKENLFDLNIPMKEDIELWYQQWKNNPHSMQNTF</sequence>
<dbReference type="SUPFAM" id="SSF46894">
    <property type="entry name" value="C-terminal effector domain of the bipartite response regulators"/>
    <property type="match status" value="1"/>
</dbReference>
<dbReference type="Proteomes" id="UP000012283">
    <property type="component" value="Unassembled WGS sequence"/>
</dbReference>
<dbReference type="InterPro" id="IPR051677">
    <property type="entry name" value="AfsR-DnrI-RedD_regulator"/>
</dbReference>
<dbReference type="SUPFAM" id="SSF52172">
    <property type="entry name" value="CheY-like"/>
    <property type="match status" value="1"/>
</dbReference>
<proteinExistence type="predicted"/>
<feature type="domain" description="Response regulatory" evidence="7">
    <location>
        <begin position="1"/>
        <end position="116"/>
    </location>
</feature>
<dbReference type="EMBL" id="APML01000066">
    <property type="protein sequence ID" value="ENH95979.1"/>
    <property type="molecule type" value="Genomic_DNA"/>
</dbReference>
<dbReference type="RefSeq" id="WP_003473044.1">
    <property type="nucleotide sequence ID" value="NZ_APML01000066.1"/>
</dbReference>
<dbReference type="PANTHER" id="PTHR35807:SF2">
    <property type="entry name" value="TRANSCRIPTIONAL ACTIVATOR DOMAIN"/>
    <property type="match status" value="1"/>
</dbReference>
<dbReference type="PROSITE" id="PS50110">
    <property type="entry name" value="RESPONSE_REGULATORY"/>
    <property type="match status" value="1"/>
</dbReference>
<keyword evidence="5" id="KW-0804">Transcription</keyword>
<dbReference type="InterPro" id="IPR036388">
    <property type="entry name" value="WH-like_DNA-bd_sf"/>
</dbReference>
<evidence type="ECO:0000256" key="2">
    <source>
        <dbReference type="ARBA" id="ARBA00023012"/>
    </source>
</evidence>
<dbReference type="InterPro" id="IPR016032">
    <property type="entry name" value="Sig_transdc_resp-reg_C-effctor"/>
</dbReference>
<dbReference type="eggNOG" id="COG3947">
    <property type="taxonomic scope" value="Bacteria"/>
</dbReference>
<dbReference type="SUPFAM" id="SSF48452">
    <property type="entry name" value="TPR-like"/>
    <property type="match status" value="1"/>
</dbReference>
<keyword evidence="4" id="KW-0238">DNA-binding</keyword>
<dbReference type="AlphaFoldDB" id="N4W9N7"/>
<name>N4W9N7_9BACI</name>
<evidence type="ECO:0000313" key="8">
    <source>
        <dbReference type="EMBL" id="ENH95979.1"/>
    </source>
</evidence>
<dbReference type="InterPro" id="IPR011006">
    <property type="entry name" value="CheY-like_superfamily"/>
</dbReference>
<dbReference type="Gene3D" id="3.40.50.2300">
    <property type="match status" value="1"/>
</dbReference>
<dbReference type="GO" id="GO:0005737">
    <property type="term" value="C:cytoplasm"/>
    <property type="evidence" value="ECO:0007669"/>
    <property type="project" value="UniProtKB-SubCell"/>
</dbReference>
<keyword evidence="3" id="KW-0805">Transcription regulation</keyword>
<dbReference type="SMART" id="SM01043">
    <property type="entry name" value="BTAD"/>
    <property type="match status" value="1"/>
</dbReference>
<evidence type="ECO:0000256" key="6">
    <source>
        <dbReference type="PROSITE-ProRule" id="PRU00169"/>
    </source>
</evidence>
<comment type="subcellular location">
    <subcellularLocation>
        <location evidence="1">Cytoplasm</location>
    </subcellularLocation>
</comment>
<dbReference type="InterPro" id="IPR001789">
    <property type="entry name" value="Sig_transdc_resp-reg_receiver"/>
</dbReference>
<evidence type="ECO:0000256" key="3">
    <source>
        <dbReference type="ARBA" id="ARBA00023015"/>
    </source>
</evidence>
<evidence type="ECO:0000259" key="7">
    <source>
        <dbReference type="PROSITE" id="PS50110"/>
    </source>
</evidence>